<dbReference type="Gene3D" id="3.50.50.60">
    <property type="entry name" value="FAD/NAD(P)-binding domain"/>
    <property type="match status" value="2"/>
</dbReference>
<comment type="similarity">
    <text evidence="1">Belongs to the Rab GDI family.</text>
</comment>
<dbReference type="PRINTS" id="PR00891">
    <property type="entry name" value="RABGDIREP"/>
</dbReference>
<evidence type="ECO:0000256" key="1">
    <source>
        <dbReference type="ARBA" id="ARBA00005593"/>
    </source>
</evidence>
<dbReference type="InterPro" id="IPR036188">
    <property type="entry name" value="FAD/NAD-bd_sf"/>
</dbReference>
<gene>
    <name evidence="2" type="ORF">BDP27DRAFT_1316677</name>
</gene>
<evidence type="ECO:0000313" key="3">
    <source>
        <dbReference type="Proteomes" id="UP000772434"/>
    </source>
</evidence>
<dbReference type="GO" id="GO:0016192">
    <property type="term" value="P:vesicle-mediated transport"/>
    <property type="evidence" value="ECO:0007669"/>
    <property type="project" value="TreeGrafter"/>
</dbReference>
<evidence type="ECO:0000313" key="2">
    <source>
        <dbReference type="EMBL" id="KAF9074695.1"/>
    </source>
</evidence>
<name>A0A9P5Q6U5_9AGAR</name>
<keyword evidence="3" id="KW-1185">Reference proteome</keyword>
<dbReference type="GO" id="GO:0005092">
    <property type="term" value="F:GDP-dissociation inhibitor activity"/>
    <property type="evidence" value="ECO:0007669"/>
    <property type="project" value="InterPro"/>
</dbReference>
<comment type="caution">
    <text evidence="2">The sequence shown here is derived from an EMBL/GenBank/DDBJ whole genome shotgun (WGS) entry which is preliminary data.</text>
</comment>
<dbReference type="GO" id="GO:0007264">
    <property type="term" value="P:small GTPase-mediated signal transduction"/>
    <property type="evidence" value="ECO:0007669"/>
    <property type="project" value="InterPro"/>
</dbReference>
<dbReference type="Proteomes" id="UP000772434">
    <property type="component" value="Unassembled WGS sequence"/>
</dbReference>
<dbReference type="PANTHER" id="PTHR11787:SF4">
    <property type="entry name" value="CHM, RAB ESCORT PROTEIN 1"/>
    <property type="match status" value="1"/>
</dbReference>
<dbReference type="EMBL" id="JADNRY010000012">
    <property type="protein sequence ID" value="KAF9074695.1"/>
    <property type="molecule type" value="Genomic_DNA"/>
</dbReference>
<dbReference type="AlphaFoldDB" id="A0A9P5Q6U5"/>
<dbReference type="Gene3D" id="3.30.519.10">
    <property type="entry name" value="Guanine Nucleotide Dissociation Inhibitor, domain 2"/>
    <property type="match status" value="1"/>
</dbReference>
<dbReference type="GO" id="GO:0005634">
    <property type="term" value="C:nucleus"/>
    <property type="evidence" value="ECO:0007669"/>
    <property type="project" value="TreeGrafter"/>
</dbReference>
<organism evidence="2 3">
    <name type="scientific">Rhodocollybia butyracea</name>
    <dbReference type="NCBI Taxonomy" id="206335"/>
    <lineage>
        <taxon>Eukaryota</taxon>
        <taxon>Fungi</taxon>
        <taxon>Dikarya</taxon>
        <taxon>Basidiomycota</taxon>
        <taxon>Agaricomycotina</taxon>
        <taxon>Agaricomycetes</taxon>
        <taxon>Agaricomycetidae</taxon>
        <taxon>Agaricales</taxon>
        <taxon>Marasmiineae</taxon>
        <taxon>Omphalotaceae</taxon>
        <taxon>Rhodocollybia</taxon>
    </lineage>
</organism>
<dbReference type="GO" id="GO:0005968">
    <property type="term" value="C:Rab-protein geranylgeranyltransferase complex"/>
    <property type="evidence" value="ECO:0007669"/>
    <property type="project" value="TreeGrafter"/>
</dbReference>
<dbReference type="OrthoDB" id="9446342at2759"/>
<dbReference type="GO" id="GO:0005829">
    <property type="term" value="C:cytosol"/>
    <property type="evidence" value="ECO:0007669"/>
    <property type="project" value="TreeGrafter"/>
</dbReference>
<reference evidence="2" key="1">
    <citation type="submission" date="2020-11" db="EMBL/GenBank/DDBJ databases">
        <authorList>
            <consortium name="DOE Joint Genome Institute"/>
            <person name="Ahrendt S."/>
            <person name="Riley R."/>
            <person name="Andreopoulos W."/>
            <person name="Labutti K."/>
            <person name="Pangilinan J."/>
            <person name="Ruiz-Duenas F.J."/>
            <person name="Barrasa J.M."/>
            <person name="Sanchez-Garcia M."/>
            <person name="Camarero S."/>
            <person name="Miyauchi S."/>
            <person name="Serrano A."/>
            <person name="Linde D."/>
            <person name="Babiker R."/>
            <person name="Drula E."/>
            <person name="Ayuso-Fernandez I."/>
            <person name="Pacheco R."/>
            <person name="Padilla G."/>
            <person name="Ferreira P."/>
            <person name="Barriuso J."/>
            <person name="Kellner H."/>
            <person name="Castanera R."/>
            <person name="Alfaro M."/>
            <person name="Ramirez L."/>
            <person name="Pisabarro A.G."/>
            <person name="Kuo A."/>
            <person name="Tritt A."/>
            <person name="Lipzen A."/>
            <person name="He G."/>
            <person name="Yan M."/>
            <person name="Ng V."/>
            <person name="Cullen D."/>
            <person name="Martin F."/>
            <person name="Rosso M.-N."/>
            <person name="Henrissat B."/>
            <person name="Hibbett D."/>
            <person name="Martinez A.T."/>
            <person name="Grigoriev I.V."/>
        </authorList>
    </citation>
    <scope>NUCLEOTIDE SEQUENCE</scope>
    <source>
        <strain evidence="2">AH 40177</strain>
    </source>
</reference>
<dbReference type="PANTHER" id="PTHR11787">
    <property type="entry name" value="RAB GDP-DISSOCIATION INHIBITOR"/>
    <property type="match status" value="1"/>
</dbReference>
<dbReference type="SUPFAM" id="SSF54373">
    <property type="entry name" value="FAD-linked reductases, C-terminal domain"/>
    <property type="match status" value="1"/>
</dbReference>
<dbReference type="Pfam" id="PF00996">
    <property type="entry name" value="GDI"/>
    <property type="match status" value="1"/>
</dbReference>
<dbReference type="InterPro" id="IPR018203">
    <property type="entry name" value="GDP_dissociation_inhibitor"/>
</dbReference>
<accession>A0A9P5Q6U5</accession>
<sequence length="546" mass="58353">MDEGAFDVIIIGTGLTESITAAALSKAGLKIAHLDTNPYYGANEASLSLDEFIHWANQQTNSSEFRFSSPLSPSDVLPNGRQYSISLSPSVIPASGPLISSLISSGVSRYGGFRLVEQVFVYHPAIPGKVKIVPGSKEDIFKDRSISLIDKRRLMRFLAFASGDFESQPELEGKAETPFVDFLKTTFTLKQEIAETIAYALGHCTLPSDHTAPALHRLQRYLRSAGQYGSSPFLIGHYGSSGEIAQGFCRSAAVAGSVYILGKSITSITRNANLESNPVYTVALSDFPESLTCNLIISSKSCLPGVLSDSEVLRAQKVPSTFIEDPATIARCVCITDEPLSLARWAEPLALEGDEPQSSPPVLDTGILVFPPSSLRGGSAYSSVTALIVGEGTMSVPKGKWILYLSTPIPTSSAESVSPESLLKPYLDATLSFAVSSVTPVPLFTSFYLQTPPSSPPSSEPYLDDRTPSILLSPSPSLLPLADSGDAAAVNAEAVFWNAIKALTGRVGSGKTFKESPVHGDEAEVDTKIEIESFWPPCVNDDNDDE</sequence>
<proteinExistence type="inferred from homology"/>
<protein>
    <submittedName>
        <fullName evidence="2">GDP dissociation inhibitor-domain-containing protein</fullName>
    </submittedName>
</protein>
<dbReference type="SUPFAM" id="SSF51905">
    <property type="entry name" value="FAD/NAD(P)-binding domain"/>
    <property type="match status" value="1"/>
</dbReference>